<keyword evidence="8" id="KW-1185">Reference proteome</keyword>
<dbReference type="InterPro" id="IPR004839">
    <property type="entry name" value="Aminotransferase_I/II_large"/>
</dbReference>
<name>G2KP45_MICAA</name>
<keyword evidence="4 7" id="KW-0808">Transferase</keyword>
<dbReference type="InterPro" id="IPR050596">
    <property type="entry name" value="AspAT/PAT-like"/>
</dbReference>
<evidence type="ECO:0000256" key="5">
    <source>
        <dbReference type="ARBA" id="ARBA00022898"/>
    </source>
</evidence>
<dbReference type="InterPro" id="IPR015424">
    <property type="entry name" value="PyrdxlP-dep_Trfase"/>
</dbReference>
<evidence type="ECO:0000313" key="8">
    <source>
        <dbReference type="Proteomes" id="UP000009286"/>
    </source>
</evidence>
<dbReference type="CDD" id="cd00609">
    <property type="entry name" value="AAT_like"/>
    <property type="match status" value="1"/>
</dbReference>
<feature type="domain" description="Aminotransferase class I/classII large" evidence="6">
    <location>
        <begin position="105"/>
        <end position="223"/>
    </location>
</feature>
<feature type="domain" description="Aminotransferase class I/classII large" evidence="6">
    <location>
        <begin position="248"/>
        <end position="366"/>
    </location>
</feature>
<proteinExistence type="inferred from homology"/>
<keyword evidence="3 7" id="KW-0032">Aminotransferase</keyword>
<dbReference type="Gene3D" id="3.40.640.10">
    <property type="entry name" value="Type I PLP-dependent aspartate aminotransferase-like (Major domain)"/>
    <property type="match status" value="1"/>
</dbReference>
<evidence type="ECO:0000256" key="3">
    <source>
        <dbReference type="ARBA" id="ARBA00022576"/>
    </source>
</evidence>
<dbReference type="EMBL" id="CP002382">
    <property type="protein sequence ID" value="AEP08553.1"/>
    <property type="molecule type" value="Genomic_DNA"/>
</dbReference>
<evidence type="ECO:0000259" key="6">
    <source>
        <dbReference type="Pfam" id="PF00155"/>
    </source>
</evidence>
<dbReference type="Pfam" id="PF00155">
    <property type="entry name" value="Aminotran_1_2"/>
    <property type="match status" value="2"/>
</dbReference>
<evidence type="ECO:0000256" key="4">
    <source>
        <dbReference type="ARBA" id="ARBA00022679"/>
    </source>
</evidence>
<dbReference type="eggNOG" id="COG0436">
    <property type="taxonomic scope" value="Bacteria"/>
</dbReference>
<keyword evidence="5" id="KW-0663">Pyridoxal phosphate</keyword>
<reference evidence="7 8" key="1">
    <citation type="journal article" date="2011" name="BMC Genomics">
        <title>Genomic insights into an obligate epibiotic bacterial predator: Micavibrio aeruginosavorus ARL-13.</title>
        <authorList>
            <person name="Wang Z."/>
            <person name="Kadouri D."/>
            <person name="Wu M."/>
        </authorList>
    </citation>
    <scope>NUCLEOTIDE SEQUENCE [LARGE SCALE GENOMIC DNA]</scope>
    <source>
        <strain evidence="7 8">ARL-13</strain>
    </source>
</reference>
<comment type="similarity">
    <text evidence="2">Belongs to the class-I pyridoxal-phosphate-dependent aminotransferase family.</text>
</comment>
<dbReference type="AlphaFoldDB" id="G2KP45"/>
<organism evidence="7 8">
    <name type="scientific">Micavibrio aeruginosavorus (strain ARL-13)</name>
    <dbReference type="NCBI Taxonomy" id="856793"/>
    <lineage>
        <taxon>Bacteria</taxon>
        <taxon>Pseudomonadati</taxon>
        <taxon>Bdellovibrionota</taxon>
        <taxon>Bdellovibrionia</taxon>
        <taxon>Bdellovibrionales</taxon>
        <taxon>Pseudobdellovibrionaceae</taxon>
        <taxon>Micavibrio</taxon>
    </lineage>
</organism>
<gene>
    <name evidence="7" type="ordered locus">MICA_207</name>
</gene>
<evidence type="ECO:0000256" key="2">
    <source>
        <dbReference type="ARBA" id="ARBA00007441"/>
    </source>
</evidence>
<dbReference type="KEGG" id="mai:MICA_207"/>
<sequence length="522" mass="57338">MKQAQEYENSGVGSGFWAMTGPMTRQKRLDLSLGDPLLPLRGVAAYAFRMASRDLNNYYNMIPSYSGPGSVRDVLHPVRDYFSARGFHDKGWSGLTTEEILPTGGGTTEAFDLALRMLHADVAERNGQGAVIKPAILMPVPTYGMFMDAAKAAGFHVVKVERDLAAGGVLNRDTLIAAVNDAHKAGYRIIAYYDCNPHNPTGLIRGKAETEHLAEIFEAINAHYAQQDLNALSLNTRSRLWDHAGTRVTIIDDMVYDGLEMGDEKPFGFAQLPHMYRDTITLFGPSKAGLVGLRAGVAIGPRDKIRAMMGITRHAGYFPPTPVLHALAAYYNDDEKFAAQRSHHLARLNAQHRQNTLLMKALVNGMDTMPEASDADRAKMLRIVMKETGMDRAASRDLLTRGIKGVRIITTPQAGFFHLLDCSPLRDRQYSNEFVPYRAFMGTATAQTEEAIDHVLAAGQNLQFAYGSWAGLPTHSMIVRLTCAMPHRDILETARRLAAGVKDFKRAPRVAAIPSPSGRGLG</sequence>
<dbReference type="GO" id="GO:0008483">
    <property type="term" value="F:transaminase activity"/>
    <property type="evidence" value="ECO:0007669"/>
    <property type="project" value="UniProtKB-KW"/>
</dbReference>
<comment type="cofactor">
    <cofactor evidence="1">
        <name>pyridoxal 5'-phosphate</name>
        <dbReference type="ChEBI" id="CHEBI:597326"/>
    </cofactor>
</comment>
<dbReference type="SUPFAM" id="SSF53383">
    <property type="entry name" value="PLP-dependent transferases"/>
    <property type="match status" value="1"/>
</dbReference>
<dbReference type="HOGENOM" id="CLU_543813_0_0_5"/>
<dbReference type="STRING" id="856793.MICA_207"/>
<dbReference type="GO" id="GO:0006520">
    <property type="term" value="P:amino acid metabolic process"/>
    <property type="evidence" value="ECO:0007669"/>
    <property type="project" value="InterPro"/>
</dbReference>
<dbReference type="Proteomes" id="UP000009286">
    <property type="component" value="Chromosome"/>
</dbReference>
<evidence type="ECO:0000313" key="7">
    <source>
        <dbReference type="EMBL" id="AEP08553.1"/>
    </source>
</evidence>
<dbReference type="InterPro" id="IPR015421">
    <property type="entry name" value="PyrdxlP-dep_Trfase_major"/>
</dbReference>
<evidence type="ECO:0000256" key="1">
    <source>
        <dbReference type="ARBA" id="ARBA00001933"/>
    </source>
</evidence>
<protein>
    <submittedName>
        <fullName evidence="7">Aminotransferase class I and II family protein</fullName>
    </submittedName>
</protein>
<dbReference type="GO" id="GO:0030170">
    <property type="term" value="F:pyridoxal phosphate binding"/>
    <property type="evidence" value="ECO:0007669"/>
    <property type="project" value="InterPro"/>
</dbReference>
<dbReference type="PANTHER" id="PTHR46383">
    <property type="entry name" value="ASPARTATE AMINOTRANSFERASE"/>
    <property type="match status" value="1"/>
</dbReference>
<accession>G2KP45</accession>
<dbReference type="PANTHER" id="PTHR46383:SF1">
    <property type="entry name" value="ASPARTATE AMINOTRANSFERASE"/>
    <property type="match status" value="1"/>
</dbReference>